<organism evidence="1 2">
    <name type="scientific">Protopolystoma xenopodis</name>
    <dbReference type="NCBI Taxonomy" id="117903"/>
    <lineage>
        <taxon>Eukaryota</taxon>
        <taxon>Metazoa</taxon>
        <taxon>Spiralia</taxon>
        <taxon>Lophotrochozoa</taxon>
        <taxon>Platyhelminthes</taxon>
        <taxon>Monogenea</taxon>
        <taxon>Polyopisthocotylea</taxon>
        <taxon>Polystomatidea</taxon>
        <taxon>Polystomatidae</taxon>
        <taxon>Protopolystoma</taxon>
    </lineage>
</organism>
<dbReference type="OrthoDB" id="1720422at2759"/>
<sequence length="60" mass="6970">MCVHKSQAWLRERILSDRGHEQQMQIAQLVKIANRMGCTSVQLAIGELIQDMRCVLKKYL</sequence>
<dbReference type="Proteomes" id="UP000784294">
    <property type="component" value="Unassembled WGS sequence"/>
</dbReference>
<dbReference type="EMBL" id="CAAALY010261269">
    <property type="protein sequence ID" value="VEL39436.1"/>
    <property type="molecule type" value="Genomic_DNA"/>
</dbReference>
<accession>A0A448XLD5</accession>
<name>A0A448XLD5_9PLAT</name>
<keyword evidence="2" id="KW-1185">Reference proteome</keyword>
<dbReference type="AlphaFoldDB" id="A0A448XLD5"/>
<evidence type="ECO:0000313" key="1">
    <source>
        <dbReference type="EMBL" id="VEL39436.1"/>
    </source>
</evidence>
<reference evidence="1" key="1">
    <citation type="submission" date="2018-11" db="EMBL/GenBank/DDBJ databases">
        <authorList>
            <consortium name="Pathogen Informatics"/>
        </authorList>
    </citation>
    <scope>NUCLEOTIDE SEQUENCE</scope>
</reference>
<evidence type="ECO:0000313" key="2">
    <source>
        <dbReference type="Proteomes" id="UP000784294"/>
    </source>
</evidence>
<protein>
    <submittedName>
        <fullName evidence="1">Uncharacterized protein</fullName>
    </submittedName>
</protein>
<comment type="caution">
    <text evidence="1">The sequence shown here is derived from an EMBL/GenBank/DDBJ whole genome shotgun (WGS) entry which is preliminary data.</text>
</comment>
<proteinExistence type="predicted"/>
<gene>
    <name evidence="1" type="ORF">PXEA_LOCUS32876</name>
</gene>